<organism evidence="3 4">
    <name type="scientific">Lachnotalea glycerini</name>
    <dbReference type="NCBI Taxonomy" id="1763509"/>
    <lineage>
        <taxon>Bacteria</taxon>
        <taxon>Bacillati</taxon>
        <taxon>Bacillota</taxon>
        <taxon>Clostridia</taxon>
        <taxon>Lachnospirales</taxon>
        <taxon>Lachnospiraceae</taxon>
        <taxon>Lachnotalea</taxon>
    </lineage>
</organism>
<name>A0A255IE16_9FIRM</name>
<reference evidence="3" key="3">
    <citation type="submission" date="2018-07" db="EMBL/GenBank/DDBJ databases">
        <authorList>
            <person name="Quirk P.G."/>
            <person name="Krulwich T.A."/>
        </authorList>
    </citation>
    <scope>NUCLEOTIDE SEQUENCE</scope>
    <source>
        <strain evidence="3">CCRI-19302</strain>
    </source>
</reference>
<dbReference type="PROSITE" id="PS51782">
    <property type="entry name" value="LYSM"/>
    <property type="match status" value="1"/>
</dbReference>
<evidence type="ECO:0000313" key="4">
    <source>
        <dbReference type="Proteomes" id="UP000216411"/>
    </source>
</evidence>
<protein>
    <submittedName>
        <fullName evidence="3">DUF3794 domain-containing protein</fullName>
    </submittedName>
    <submittedName>
        <fullName evidence="2">LysM domain-containing protein</fullName>
    </submittedName>
</protein>
<dbReference type="RefSeq" id="WP_094377795.1">
    <property type="nucleotide sequence ID" value="NZ_NOKA02000023.1"/>
</dbReference>
<keyword evidence="4" id="KW-1185">Reference proteome</keyword>
<dbReference type="OrthoDB" id="9779340at2"/>
<dbReference type="Pfam" id="PF01476">
    <property type="entry name" value="LysM"/>
    <property type="match status" value="1"/>
</dbReference>
<gene>
    <name evidence="2" type="ORF">C8E03_105171</name>
    <name evidence="3" type="ORF">CG710_011590</name>
</gene>
<accession>A0A255IE16</accession>
<dbReference type="InterPro" id="IPR018392">
    <property type="entry name" value="LysM"/>
</dbReference>
<reference evidence="2 5" key="2">
    <citation type="submission" date="2018-05" db="EMBL/GenBank/DDBJ databases">
        <title>Genomic Encyclopedia of Type Strains, Phase IV (KMG-IV): sequencing the most valuable type-strain genomes for metagenomic binning, comparative biology and taxonomic classification.</title>
        <authorList>
            <person name="Goeker M."/>
        </authorList>
    </citation>
    <scope>NUCLEOTIDE SEQUENCE [LARGE SCALE GENOMIC DNA]</scope>
    <source>
        <strain evidence="2 5">DSM 28816</strain>
    </source>
</reference>
<dbReference type="InterPro" id="IPR036779">
    <property type="entry name" value="LysM_dom_sf"/>
</dbReference>
<evidence type="ECO:0000313" key="3">
    <source>
        <dbReference type="EMBL" id="RDY31017.1"/>
    </source>
</evidence>
<dbReference type="EMBL" id="QICS01000005">
    <property type="protein sequence ID" value="PXV90262.1"/>
    <property type="molecule type" value="Genomic_DNA"/>
</dbReference>
<proteinExistence type="predicted"/>
<dbReference type="InterPro" id="IPR024300">
    <property type="entry name" value="SipL_SPOCS_dom"/>
</dbReference>
<evidence type="ECO:0000313" key="2">
    <source>
        <dbReference type="EMBL" id="PXV90262.1"/>
    </source>
</evidence>
<reference evidence="3 4" key="1">
    <citation type="journal article" date="2017" name="Genome Announc.">
        <title>Draft Genome Sequence of a Sporulating and Motile Strain of Lachnotalea glycerini Isolated from Water in Quebec City, Canada.</title>
        <authorList>
            <person name="Maheux A.F."/>
            <person name="Boudreau D.K."/>
            <person name="Berube E."/>
            <person name="Boissinot M."/>
            <person name="Raymond F."/>
            <person name="Brodeur S."/>
            <person name="Corbeil J."/>
            <person name="Isabel S."/>
            <person name="Omar R.F."/>
            <person name="Bergeron M.G."/>
        </authorList>
    </citation>
    <scope>NUCLEOTIDE SEQUENCE [LARGE SCALE GENOMIC DNA]</scope>
    <source>
        <strain evidence="3 4">CCRI-19302</strain>
    </source>
</reference>
<dbReference type="Proteomes" id="UP000216411">
    <property type="component" value="Unassembled WGS sequence"/>
</dbReference>
<dbReference type="AlphaFoldDB" id="A0A255IE16"/>
<dbReference type="CDD" id="cd00118">
    <property type="entry name" value="LysM"/>
    <property type="match status" value="1"/>
</dbReference>
<dbReference type="Pfam" id="PF12673">
    <property type="entry name" value="SipL"/>
    <property type="match status" value="3"/>
</dbReference>
<sequence length="518" mass="58075">MELIKKNIHMNGLKGKAVNQITLEDDYNVPDSKADVLKIIQDDSEIIVTEVKAADGHALVRGKLKFSILYVSDSPEEKIQSLSGEVPFEETINIEGAMDGDSIKMKWDTEDFNVSLINSRKISIKAIVTFILCIEQIVDEETTVDVVGEDDVQSLKKGMDIIELAVNKKDIFRIKDEIAINSNKPNIYEIVWYNCQLRNLDARLMDQSISIKGELDVFVLYKGEDEERSLQWLETSIPFSGTVDCSGCNDGMIGDIEISLEHCEIEAKPDYDGEQRLINVDCALNLDIKLYEENHVDIIADVYSPHKELTPVTQEGNFESLVVKNFAKARVTDKVKIPNNQARILQICHTTGDVKIDEIIPIEDGISVEGVIEVVILYITADDNVPFNVIKGVIPFNHIIEAKGMNDTSINNVRADLEQLTSTMIDSEEVEVKAVINLNAIVLNKMTENIITDINEEPLDYSKLEALPGIVGYVAKSDDTLWKLAKKYYTTVDKIKETNDLNNDFIKMGDSLIIVKSV</sequence>
<comment type="caution">
    <text evidence="3">The sequence shown here is derived from an EMBL/GenBank/DDBJ whole genome shotgun (WGS) entry which is preliminary data.</text>
</comment>
<dbReference type="Gene3D" id="3.10.350.10">
    <property type="entry name" value="LysM domain"/>
    <property type="match status" value="1"/>
</dbReference>
<dbReference type="SMART" id="SM00257">
    <property type="entry name" value="LysM"/>
    <property type="match status" value="1"/>
</dbReference>
<dbReference type="EMBL" id="NOKA02000023">
    <property type="protein sequence ID" value="RDY31017.1"/>
    <property type="molecule type" value="Genomic_DNA"/>
</dbReference>
<evidence type="ECO:0000259" key="1">
    <source>
        <dbReference type="PROSITE" id="PS51782"/>
    </source>
</evidence>
<feature type="domain" description="LysM" evidence="1">
    <location>
        <begin position="471"/>
        <end position="514"/>
    </location>
</feature>
<evidence type="ECO:0000313" key="5">
    <source>
        <dbReference type="Proteomes" id="UP000247523"/>
    </source>
</evidence>
<dbReference type="SUPFAM" id="SSF54106">
    <property type="entry name" value="LysM domain"/>
    <property type="match status" value="1"/>
</dbReference>
<dbReference type="Proteomes" id="UP000247523">
    <property type="component" value="Unassembled WGS sequence"/>
</dbReference>